<dbReference type="PANTHER" id="PTHR45821:SF24">
    <property type="entry name" value="HELICASE C-TERMINAL DOMAIN-CONTAINING PROTEIN"/>
    <property type="match status" value="1"/>
</dbReference>
<evidence type="ECO:0000256" key="2">
    <source>
        <dbReference type="ARBA" id="ARBA00022741"/>
    </source>
</evidence>
<dbReference type="GO" id="GO:0005524">
    <property type="term" value="F:ATP binding"/>
    <property type="evidence" value="ECO:0007669"/>
    <property type="project" value="UniProtKB-KW"/>
</dbReference>
<evidence type="ECO:0000256" key="1">
    <source>
        <dbReference type="ARBA" id="ARBA00004123"/>
    </source>
</evidence>
<name>A0A3Q7HPB7_SOLLC</name>
<sequence length="124" mass="14621">MSLISVYPLLVANRKEFSKLESQLKERRCRLDADIGVKLKFVIELIRICGGWKERVIIFIQLLDPLNLIMKQLNSLFSWTLGREILYMDGKLDVNQRQISINYVMTLRVIPKCFLHRQKLSQKV</sequence>
<evidence type="ECO:0000256" key="3">
    <source>
        <dbReference type="ARBA" id="ARBA00022806"/>
    </source>
</evidence>
<proteinExistence type="predicted"/>
<dbReference type="SUPFAM" id="SSF52540">
    <property type="entry name" value="P-loop containing nucleoside triphosphate hydrolases"/>
    <property type="match status" value="1"/>
</dbReference>
<evidence type="ECO:0000313" key="6">
    <source>
        <dbReference type="EnsemblPlants" id="Solyc08g061400.1.1.1"/>
    </source>
</evidence>
<keyword evidence="4" id="KW-0067">ATP-binding</keyword>
<dbReference type="GO" id="GO:0005634">
    <property type="term" value="C:nucleus"/>
    <property type="evidence" value="ECO:0007669"/>
    <property type="project" value="UniProtKB-SubCell"/>
</dbReference>
<protein>
    <submittedName>
        <fullName evidence="6">Uncharacterized protein</fullName>
    </submittedName>
</protein>
<keyword evidence="7" id="KW-1185">Reference proteome</keyword>
<dbReference type="PANTHER" id="PTHR45821">
    <property type="entry name" value="SNF2 DOMAIN-CONTAINING PROTEIN CLASSY 2-RELATED"/>
    <property type="match status" value="1"/>
</dbReference>
<keyword evidence="2" id="KW-0547">Nucleotide-binding</keyword>
<dbReference type="AlphaFoldDB" id="A0A3Q7HPB7"/>
<accession>A0A3Q7HPB7</accession>
<dbReference type="EnsemblPlants" id="Solyc08g061400.1.1">
    <property type="protein sequence ID" value="Solyc08g061400.1.1.1"/>
    <property type="gene ID" value="Solyc08g061400.1"/>
</dbReference>
<dbReference type="GO" id="GO:0080188">
    <property type="term" value="P:gene silencing by siRNA-directed DNA methylation"/>
    <property type="evidence" value="ECO:0007669"/>
    <property type="project" value="InterPro"/>
</dbReference>
<dbReference type="STRING" id="4081.A0A3Q7HPB7"/>
<organism evidence="6">
    <name type="scientific">Solanum lycopersicum</name>
    <name type="common">Tomato</name>
    <name type="synonym">Lycopersicon esculentum</name>
    <dbReference type="NCBI Taxonomy" id="4081"/>
    <lineage>
        <taxon>Eukaryota</taxon>
        <taxon>Viridiplantae</taxon>
        <taxon>Streptophyta</taxon>
        <taxon>Embryophyta</taxon>
        <taxon>Tracheophyta</taxon>
        <taxon>Spermatophyta</taxon>
        <taxon>Magnoliopsida</taxon>
        <taxon>eudicotyledons</taxon>
        <taxon>Gunneridae</taxon>
        <taxon>Pentapetalae</taxon>
        <taxon>asterids</taxon>
        <taxon>lamiids</taxon>
        <taxon>Solanales</taxon>
        <taxon>Solanaceae</taxon>
        <taxon>Solanoideae</taxon>
        <taxon>Solaneae</taxon>
        <taxon>Solanum</taxon>
        <taxon>Solanum subgen. Lycopersicon</taxon>
    </lineage>
</organism>
<dbReference type="GO" id="GO:0004386">
    <property type="term" value="F:helicase activity"/>
    <property type="evidence" value="ECO:0007669"/>
    <property type="project" value="UniProtKB-KW"/>
</dbReference>
<evidence type="ECO:0000256" key="5">
    <source>
        <dbReference type="ARBA" id="ARBA00023242"/>
    </source>
</evidence>
<dbReference type="InterPro" id="IPR027417">
    <property type="entry name" value="P-loop_NTPase"/>
</dbReference>
<keyword evidence="3" id="KW-0378">Hydrolase</keyword>
<evidence type="ECO:0000313" key="7">
    <source>
        <dbReference type="Proteomes" id="UP000004994"/>
    </source>
</evidence>
<evidence type="ECO:0000256" key="4">
    <source>
        <dbReference type="ARBA" id="ARBA00022840"/>
    </source>
</evidence>
<dbReference type="InParanoid" id="A0A3Q7HPB7"/>
<reference evidence="6" key="1">
    <citation type="journal article" date="2012" name="Nature">
        <title>The tomato genome sequence provides insights into fleshy fruit evolution.</title>
        <authorList>
            <consortium name="Tomato Genome Consortium"/>
        </authorList>
    </citation>
    <scope>NUCLEOTIDE SEQUENCE [LARGE SCALE GENOMIC DNA]</scope>
    <source>
        <strain evidence="6">cv. Heinz 1706</strain>
    </source>
</reference>
<keyword evidence="5" id="KW-0539">Nucleus</keyword>
<dbReference type="Proteomes" id="UP000004994">
    <property type="component" value="Chromosome 8"/>
</dbReference>
<comment type="subcellular location">
    <subcellularLocation>
        <location evidence="1">Nucleus</location>
    </subcellularLocation>
</comment>
<dbReference type="Gene3D" id="3.40.50.300">
    <property type="entry name" value="P-loop containing nucleotide triphosphate hydrolases"/>
    <property type="match status" value="1"/>
</dbReference>
<dbReference type="Gramene" id="Solyc08g061400.1.1">
    <property type="protein sequence ID" value="Solyc08g061400.1.1.1"/>
    <property type="gene ID" value="Solyc08g061400.1"/>
</dbReference>
<keyword evidence="3" id="KW-0347">Helicase</keyword>
<dbReference type="InterPro" id="IPR044567">
    <property type="entry name" value="CLSY/DRD1"/>
</dbReference>
<dbReference type="PaxDb" id="4081-Solyc08g061400.1.1"/>
<reference evidence="6" key="2">
    <citation type="submission" date="2019-01" db="UniProtKB">
        <authorList>
            <consortium name="EnsemblPlants"/>
        </authorList>
    </citation>
    <scope>IDENTIFICATION</scope>
    <source>
        <strain evidence="6">cv. Heinz 1706</strain>
    </source>
</reference>